<protein>
    <submittedName>
        <fullName evidence="2">Uncharacterized protein</fullName>
    </submittedName>
</protein>
<keyword evidence="3" id="KW-1185">Reference proteome</keyword>
<comment type="caution">
    <text evidence="2">The sequence shown here is derived from an EMBL/GenBank/DDBJ whole genome shotgun (WGS) entry which is preliminary data.</text>
</comment>
<sequence>MKKKPSAGFLDFADAIIAAEKKFHEEDNLGALKSLQEKYDWIKQPVKIPKRSVSVFRIRTMEKPILKRRSITCRRARPGPPSILSSGKSIYSSPQYRRHRRVKGLSSSHEREKVDSPKSLGKSIALASPTGGFGKPKSSLIVKKTTSSGVIQKSSSSIPKPIITKKTYARLPKGPSKKPFFFFSYPKDPFDAARDKKGRFDWR</sequence>
<evidence type="ECO:0000313" key="3">
    <source>
        <dbReference type="Proteomes" id="UP001057375"/>
    </source>
</evidence>
<dbReference type="EMBL" id="BQXS01010850">
    <property type="protein sequence ID" value="GKT34688.1"/>
    <property type="molecule type" value="Genomic_DNA"/>
</dbReference>
<feature type="region of interest" description="Disordered" evidence="1">
    <location>
        <begin position="76"/>
        <end position="120"/>
    </location>
</feature>
<name>A0ABQ5KQB7_9EUKA</name>
<gene>
    <name evidence="2" type="ORF">ADUPG1_007996</name>
</gene>
<organism evidence="2 3">
    <name type="scientific">Aduncisulcus paluster</name>
    <dbReference type="NCBI Taxonomy" id="2918883"/>
    <lineage>
        <taxon>Eukaryota</taxon>
        <taxon>Metamonada</taxon>
        <taxon>Carpediemonas-like organisms</taxon>
        <taxon>Aduncisulcus</taxon>
    </lineage>
</organism>
<reference evidence="2" key="1">
    <citation type="submission" date="2022-03" db="EMBL/GenBank/DDBJ databases">
        <title>Draft genome sequence of Aduncisulcus paluster, a free-living microaerophilic Fornicata.</title>
        <authorList>
            <person name="Yuyama I."/>
            <person name="Kume K."/>
            <person name="Tamura T."/>
            <person name="Inagaki Y."/>
            <person name="Hashimoto T."/>
        </authorList>
    </citation>
    <scope>NUCLEOTIDE SEQUENCE</scope>
    <source>
        <strain evidence="2">NY0171</strain>
    </source>
</reference>
<proteinExistence type="predicted"/>
<evidence type="ECO:0000313" key="2">
    <source>
        <dbReference type="EMBL" id="GKT34688.1"/>
    </source>
</evidence>
<feature type="compositionally biased region" description="Low complexity" evidence="1">
    <location>
        <begin position="82"/>
        <end position="93"/>
    </location>
</feature>
<dbReference type="Proteomes" id="UP001057375">
    <property type="component" value="Unassembled WGS sequence"/>
</dbReference>
<evidence type="ECO:0000256" key="1">
    <source>
        <dbReference type="SAM" id="MobiDB-lite"/>
    </source>
</evidence>
<accession>A0ABQ5KQB7</accession>